<feature type="coiled-coil region" evidence="1">
    <location>
        <begin position="572"/>
        <end position="666"/>
    </location>
</feature>
<dbReference type="Pfam" id="PF15364">
    <property type="entry name" value="PAXIP1_C"/>
    <property type="match status" value="1"/>
</dbReference>
<evidence type="ECO:0000313" key="3">
    <source>
        <dbReference type="EMBL" id="CAE1269110.1"/>
    </source>
</evidence>
<evidence type="ECO:0000256" key="1">
    <source>
        <dbReference type="SAM" id="Coils"/>
    </source>
</evidence>
<feature type="compositionally biased region" description="Polar residues" evidence="2">
    <location>
        <begin position="325"/>
        <end position="382"/>
    </location>
</feature>
<dbReference type="GO" id="GO:1902808">
    <property type="term" value="P:positive regulation of cell cycle G1/S phase transition"/>
    <property type="evidence" value="ECO:0007669"/>
    <property type="project" value="TreeGrafter"/>
</dbReference>
<feature type="region of interest" description="Disordered" evidence="2">
    <location>
        <begin position="898"/>
        <end position="921"/>
    </location>
</feature>
<keyword evidence="1" id="KW-0175">Coiled coil</keyword>
<feature type="compositionally biased region" description="Polar residues" evidence="2">
    <location>
        <begin position="1563"/>
        <end position="1591"/>
    </location>
</feature>
<feature type="region of interest" description="Disordered" evidence="2">
    <location>
        <begin position="1461"/>
        <end position="1480"/>
    </location>
</feature>
<evidence type="ECO:0000313" key="4">
    <source>
        <dbReference type="Proteomes" id="UP000597762"/>
    </source>
</evidence>
<feature type="compositionally biased region" description="Polar residues" evidence="2">
    <location>
        <begin position="105"/>
        <end position="114"/>
    </location>
</feature>
<name>A0A812CBP4_ACAPH</name>
<dbReference type="GO" id="GO:0030331">
    <property type="term" value="F:nuclear estrogen receptor binding"/>
    <property type="evidence" value="ECO:0007669"/>
    <property type="project" value="TreeGrafter"/>
</dbReference>
<gene>
    <name evidence="3" type="ORF">SPHA_36424</name>
</gene>
<dbReference type="Proteomes" id="UP000597762">
    <property type="component" value="Unassembled WGS sequence"/>
</dbReference>
<feature type="compositionally biased region" description="Low complexity" evidence="2">
    <location>
        <begin position="1318"/>
        <end position="1327"/>
    </location>
</feature>
<feature type="region of interest" description="Disordered" evidence="2">
    <location>
        <begin position="325"/>
        <end position="498"/>
    </location>
</feature>
<feature type="compositionally biased region" description="Low complexity" evidence="2">
    <location>
        <begin position="415"/>
        <end position="455"/>
    </location>
</feature>
<feature type="compositionally biased region" description="Basic and acidic residues" evidence="2">
    <location>
        <begin position="51"/>
        <end position="72"/>
    </location>
</feature>
<feature type="compositionally biased region" description="Low complexity" evidence="2">
    <location>
        <begin position="1466"/>
        <end position="1480"/>
    </location>
</feature>
<dbReference type="OrthoDB" id="10067843at2759"/>
<feature type="region of interest" description="Disordered" evidence="2">
    <location>
        <begin position="854"/>
        <end position="882"/>
    </location>
</feature>
<feature type="compositionally biased region" description="Low complexity" evidence="2">
    <location>
        <begin position="854"/>
        <end position="871"/>
    </location>
</feature>
<feature type="compositionally biased region" description="Low complexity" evidence="2">
    <location>
        <begin position="383"/>
        <end position="408"/>
    </location>
</feature>
<dbReference type="InterPro" id="IPR028213">
    <property type="entry name" value="PA1"/>
</dbReference>
<dbReference type="PANTHER" id="PTHR28467:SF1">
    <property type="entry name" value="PAXIP1-ASSOCIATED GLUTAMATE-RICH PROTEIN 1"/>
    <property type="match status" value="1"/>
</dbReference>
<organism evidence="3 4">
    <name type="scientific">Acanthosepion pharaonis</name>
    <name type="common">Pharaoh cuttlefish</name>
    <name type="synonym">Sepia pharaonis</name>
    <dbReference type="NCBI Taxonomy" id="158019"/>
    <lineage>
        <taxon>Eukaryota</taxon>
        <taxon>Metazoa</taxon>
        <taxon>Spiralia</taxon>
        <taxon>Lophotrochozoa</taxon>
        <taxon>Mollusca</taxon>
        <taxon>Cephalopoda</taxon>
        <taxon>Coleoidea</taxon>
        <taxon>Decapodiformes</taxon>
        <taxon>Sepiida</taxon>
        <taxon>Sepiina</taxon>
        <taxon>Sepiidae</taxon>
        <taxon>Acanthosepion</taxon>
    </lineage>
</organism>
<keyword evidence="4" id="KW-1185">Reference proteome</keyword>
<reference evidence="3" key="1">
    <citation type="submission" date="2021-01" db="EMBL/GenBank/DDBJ databases">
        <authorList>
            <person name="Li R."/>
            <person name="Bekaert M."/>
        </authorList>
    </citation>
    <scope>NUCLEOTIDE SEQUENCE</scope>
    <source>
        <strain evidence="3">Farmed</strain>
    </source>
</reference>
<feature type="compositionally biased region" description="Low complexity" evidence="2">
    <location>
        <begin position="131"/>
        <end position="161"/>
    </location>
</feature>
<sequence length="1591" mass="169362">MNNQTLPKEQKEEKKAPQPTEFDFDDTSLELSTKLTPRKTPGSLKGKKRVARMDKVLDDLIRQRKATEASKDQRKKVSPKTPRGAGAGRFFSSPRTPVSAEKYTPSVTPLTTPRGSGAKSPHNRLLGAKYTPPFRSASTSPRTPSSPKTPTSTEKTPTTSPVGCMKMIVTDKAPSPTVAKVMEADASEGITKLTCASPMVTSTSSTTKCTPLAQTLMSEPMVSSHLSDNSFFNKPRNSLPQVTAHPISSTTVATTTTTASSINAPVNSSLSTNSPAHAATHQHFTTVQTVAGQRPSLSLFTHQNSGVGQNVPQPGIARVTQAHLPNSPLSQPARSPHAQSPLSQPAHSPMTHTSQSPMSHTVQSPMTQLSQSPLSQPVNSPMSQATQSPISQPIQSPMSQHSQSPMTQLAQSPMAQPAQSPMSQTSQSPTAQSPLAQTAQSPSASQSQIAQASQLRGTVQQNISGAKPRLNLSGKPRVSTTDKPKLSMASKPRLSLASPLSVSTSTIQSHLSSTPTLQAQLNQAVQHQVLQQHLSQTTQQQASQLVQQQRAQAINQQQMNQAVAQQQMVSVTESAQAQLSQQQQQQQQLAQQLQLNQQSQAQLSQQQQQQLAQQQQQQLAQQQLSQQQQLQQLSQQQVQTPQLTPQQQQQLTLALAQQQLNQQQQTGTQSMSPQMAHQLSQLIKQQRIQLTLRQQRAAQQQQQQLAQVKAQQLVSTQQLVQQQLAQLNAQQMAQTTSQPQLTQSTVLTSQSLAQPNVTAASPAPKVWSKPSAQHQLLQAALSQVPQNQASLSQMIQAVKSRMTQASNPHLLKSISQLNQASQSQINQGAQLHINQPQSTLTSSSPSLSTLVMASQSLPTSSTPTHSASAVPFHSSDNVQNTSQASGHLTQVVYHSQPSLVTNPSHVGPPPTTSAAQTATQQLSPAITQPSLLVRKEETIPAQQTQLGIQRNESTDYKLSIFTQAPSSSATVTTAEPVATPQFVSQAQATRTDASQSLSRQLPNLGRKSSLTGEAGGLSTQLTVSEAPSSQAGTIVGQSSQPLTTQTRFVPSNLLQTSTESTLLGRDKFVAPSDAIASNQERFTLVTMGQAINRSVHSTVSQASELSSPSGRERLTLASMLQPFDMAGLSQQEKQTLSTLTQSRDLSFLQNCTPESEGTTGTSQQFSTINKPTSTVGFPQTHMQIGDPQVSQSFIMPSYGVSAMIGKPPPPYSVAIAEKALSLRTSMAGRKDTNIVTQLPSATVASVTSAADKTVTFVKKPETSLPSTTVAVWVTTPNTSSEVGTNVASGHSSVVTTQLGVNSQPATSTQVSVQKISQQQPQQSAAATGEINKTQTEKDDKQTMDLVNTSLSAVRTAISMGNQLYSPTVTKDNLLIRKNLLGFSSLNKPTTASEMANVTTSGTSSIAANNSLLQHMLGTSTSEHLTTTTPHLIPSVSAHELNLQKMSLSSASVTSSSNLGALTTSHSLSQPSVTPSTPSTRPRLTTIAALLNIDSGPKTQAELQIRQLSMAGITTTDGSSISNLGQTLSIISPVTSFSTAVSKTVNPSSIATTSQVTMVPALTTKPNPNNHSTTNTADSSQTEQQQTPVSES</sequence>
<feature type="region of interest" description="Disordered" evidence="2">
    <location>
        <begin position="990"/>
        <end position="1015"/>
    </location>
</feature>
<comment type="caution">
    <text evidence="3">The sequence shown here is derived from an EMBL/GenBank/DDBJ whole genome shotgun (WGS) entry which is preliminary data.</text>
</comment>
<evidence type="ECO:0000256" key="2">
    <source>
        <dbReference type="SAM" id="MobiDB-lite"/>
    </source>
</evidence>
<feature type="region of interest" description="Disordered" evidence="2">
    <location>
        <begin position="1560"/>
        <end position="1591"/>
    </location>
</feature>
<dbReference type="EMBL" id="CAHIKZ030001591">
    <property type="protein sequence ID" value="CAE1269110.1"/>
    <property type="molecule type" value="Genomic_DNA"/>
</dbReference>
<dbReference type="GO" id="GO:0044666">
    <property type="term" value="C:MLL3/4 complex"/>
    <property type="evidence" value="ECO:0007669"/>
    <property type="project" value="TreeGrafter"/>
</dbReference>
<accession>A0A812CBP4</accession>
<protein>
    <submittedName>
        <fullName evidence="3">Uncharacterized protein</fullName>
    </submittedName>
</protein>
<proteinExistence type="predicted"/>
<feature type="region of interest" description="Disordered" evidence="2">
    <location>
        <begin position="1"/>
        <end position="162"/>
    </location>
</feature>
<feature type="compositionally biased region" description="Low complexity" evidence="2">
    <location>
        <begin position="912"/>
        <end position="921"/>
    </location>
</feature>
<dbReference type="PANTHER" id="PTHR28467">
    <property type="entry name" value="PAXIP1-ASSOCIATED GLUTAMATE-RICH PROTEIN 1"/>
    <property type="match status" value="1"/>
</dbReference>
<dbReference type="GO" id="GO:0033148">
    <property type="term" value="P:positive regulation of intracellular estrogen receptor signaling pathway"/>
    <property type="evidence" value="ECO:0007669"/>
    <property type="project" value="TreeGrafter"/>
</dbReference>
<feature type="region of interest" description="Disordered" evidence="2">
    <location>
        <begin position="1318"/>
        <end position="1339"/>
    </location>
</feature>